<sequence>MPPYRTIPSPEEPKLIRLMTLKKALSRVLMKCFEKLHKNNEI</sequence>
<accession>A0A0K1S495</accession>
<reference evidence="1 2" key="1">
    <citation type="journal article" date="2016" name="Stand. Genomic Sci.">
        <title>Complete genome sequence and genomic characterization of Microcystis panniformis FACHB 1757 by third-generation sequencing.</title>
        <authorList>
            <person name="Zhang J.Y."/>
            <person name="Guan R."/>
            <person name="Zhang H.J."/>
            <person name="Li H."/>
            <person name="Xiao P."/>
            <person name="Yu G.L."/>
            <person name="Du L."/>
            <person name="Cao D.M."/>
            <person name="Zhu B.C."/>
            <person name="Li R.H."/>
            <person name="Lu Z.H."/>
        </authorList>
    </citation>
    <scope>NUCLEOTIDE SEQUENCE [LARGE SCALE GENOMIC DNA]</scope>
    <source>
        <strain evidence="1 2">FACHB-1757</strain>
    </source>
</reference>
<dbReference type="EMBL" id="CP011339">
    <property type="protein sequence ID" value="AKV68801.1"/>
    <property type="molecule type" value="Genomic_DNA"/>
</dbReference>
<protein>
    <submittedName>
        <fullName evidence="1">Uncharacterized protein</fullName>
    </submittedName>
</protein>
<keyword evidence="2" id="KW-1185">Reference proteome</keyword>
<dbReference type="PATRIC" id="fig|1638788.3.peg.3869"/>
<organism evidence="1 2">
    <name type="scientific">Microcystis panniformis FACHB-1757</name>
    <dbReference type="NCBI Taxonomy" id="1638788"/>
    <lineage>
        <taxon>Bacteria</taxon>
        <taxon>Bacillati</taxon>
        <taxon>Cyanobacteriota</taxon>
        <taxon>Cyanophyceae</taxon>
        <taxon>Oscillatoriophycideae</taxon>
        <taxon>Chroococcales</taxon>
        <taxon>Microcystaceae</taxon>
        <taxon>Microcystis</taxon>
    </lineage>
</organism>
<evidence type="ECO:0000313" key="1">
    <source>
        <dbReference type="EMBL" id="AKV68801.1"/>
    </source>
</evidence>
<proteinExistence type="predicted"/>
<dbReference type="AlphaFoldDB" id="A0A0K1S495"/>
<gene>
    <name evidence="1" type="ORF">VL20_3831</name>
</gene>
<evidence type="ECO:0000313" key="2">
    <source>
        <dbReference type="Proteomes" id="UP000068167"/>
    </source>
</evidence>
<dbReference type="KEGG" id="mpk:VL20_3831"/>
<name>A0A0K1S495_9CHRO</name>
<dbReference type="Proteomes" id="UP000068167">
    <property type="component" value="Chromosome"/>
</dbReference>